<evidence type="ECO:0000256" key="4">
    <source>
        <dbReference type="PROSITE-ProRule" id="PRU00335"/>
    </source>
</evidence>
<evidence type="ECO:0000256" key="3">
    <source>
        <dbReference type="ARBA" id="ARBA00023163"/>
    </source>
</evidence>
<keyword evidence="3" id="KW-0804">Transcription</keyword>
<dbReference type="RefSeq" id="WP_130446348.1">
    <property type="nucleotide sequence ID" value="NZ_SHKR01000013.1"/>
</dbReference>
<dbReference type="SUPFAM" id="SSF46689">
    <property type="entry name" value="Homeodomain-like"/>
    <property type="match status" value="1"/>
</dbReference>
<sequence>MTTVVPGRRTRRQSELLDRLLSLFLEQGFSRFTLDDLAAELRCSKTTLYALAPSKEQLAVEVVKHYFKNATAQVESAVARQTRHDRRIAAYLNAVADALRPASRTFLDDVATFAPARSVYERNTRIAAERVRALIEDGINNKMFRQVDIAFAAEMIAHTMQAIQRGDIARRTGLNDAEAYRELASFVLHSLRLD</sequence>
<protein>
    <submittedName>
        <fullName evidence="6">TetR family transcriptional regulator</fullName>
    </submittedName>
</protein>
<evidence type="ECO:0000256" key="1">
    <source>
        <dbReference type="ARBA" id="ARBA00023015"/>
    </source>
</evidence>
<dbReference type="SUPFAM" id="SSF48498">
    <property type="entry name" value="Tetracyclin repressor-like, C-terminal domain"/>
    <property type="match status" value="1"/>
</dbReference>
<dbReference type="InterPro" id="IPR001647">
    <property type="entry name" value="HTH_TetR"/>
</dbReference>
<dbReference type="Gene3D" id="1.10.10.60">
    <property type="entry name" value="Homeodomain-like"/>
    <property type="match status" value="1"/>
</dbReference>
<feature type="DNA-binding region" description="H-T-H motif" evidence="4">
    <location>
        <begin position="33"/>
        <end position="52"/>
    </location>
</feature>
<feature type="domain" description="HTH tetR-type" evidence="5">
    <location>
        <begin position="10"/>
        <end position="70"/>
    </location>
</feature>
<dbReference type="Pfam" id="PF00440">
    <property type="entry name" value="TetR_N"/>
    <property type="match status" value="1"/>
</dbReference>
<keyword evidence="2 4" id="KW-0238">DNA-binding</keyword>
<dbReference type="Gene3D" id="1.10.357.10">
    <property type="entry name" value="Tetracycline Repressor, domain 2"/>
    <property type="match status" value="1"/>
</dbReference>
<dbReference type="PROSITE" id="PS50977">
    <property type="entry name" value="HTH_TETR_2"/>
    <property type="match status" value="1"/>
</dbReference>
<gene>
    <name evidence="6" type="ORF">EV645_5043</name>
</gene>
<accession>A0A4Q7WXU4</accession>
<reference evidence="6 7" key="1">
    <citation type="journal article" date="2015" name="Stand. Genomic Sci.">
        <title>Genomic Encyclopedia of Bacterial and Archaeal Type Strains, Phase III: the genomes of soil and plant-associated and newly described type strains.</title>
        <authorList>
            <person name="Whitman W.B."/>
            <person name="Woyke T."/>
            <person name="Klenk H.P."/>
            <person name="Zhou Y."/>
            <person name="Lilburn T.G."/>
            <person name="Beck B.J."/>
            <person name="De Vos P."/>
            <person name="Vandamme P."/>
            <person name="Eisen J.A."/>
            <person name="Garrity G."/>
            <person name="Hugenholtz P."/>
            <person name="Kyrpides N.C."/>
        </authorList>
    </citation>
    <scope>NUCLEOTIDE SEQUENCE [LARGE SCALE GENOMIC DNA]</scope>
    <source>
        <strain evidence="6 7">VKM Ac-2540</strain>
    </source>
</reference>
<keyword evidence="1" id="KW-0805">Transcription regulation</keyword>
<dbReference type="InterPro" id="IPR036271">
    <property type="entry name" value="Tet_transcr_reg_TetR-rel_C_sf"/>
</dbReference>
<organism evidence="6 7">
    <name type="scientific">Kribbella rubisoli</name>
    <dbReference type="NCBI Taxonomy" id="3075929"/>
    <lineage>
        <taxon>Bacteria</taxon>
        <taxon>Bacillati</taxon>
        <taxon>Actinomycetota</taxon>
        <taxon>Actinomycetes</taxon>
        <taxon>Propionibacteriales</taxon>
        <taxon>Kribbellaceae</taxon>
        <taxon>Kribbella</taxon>
    </lineage>
</organism>
<dbReference type="InterPro" id="IPR009057">
    <property type="entry name" value="Homeodomain-like_sf"/>
</dbReference>
<dbReference type="PANTHER" id="PTHR47506">
    <property type="entry name" value="TRANSCRIPTIONAL REGULATORY PROTEIN"/>
    <property type="match status" value="1"/>
</dbReference>
<proteinExistence type="predicted"/>
<evidence type="ECO:0000259" key="5">
    <source>
        <dbReference type="PROSITE" id="PS50977"/>
    </source>
</evidence>
<dbReference type="PANTHER" id="PTHR47506:SF6">
    <property type="entry name" value="HTH-TYPE TRANSCRIPTIONAL REPRESSOR NEMR"/>
    <property type="match status" value="1"/>
</dbReference>
<dbReference type="OrthoDB" id="5181477at2"/>
<dbReference type="GO" id="GO:0003677">
    <property type="term" value="F:DNA binding"/>
    <property type="evidence" value="ECO:0007669"/>
    <property type="project" value="UniProtKB-UniRule"/>
</dbReference>
<dbReference type="AlphaFoldDB" id="A0A4Q7WXU4"/>
<evidence type="ECO:0000313" key="7">
    <source>
        <dbReference type="Proteomes" id="UP000292027"/>
    </source>
</evidence>
<evidence type="ECO:0000313" key="6">
    <source>
        <dbReference type="EMBL" id="RZU14179.1"/>
    </source>
</evidence>
<dbReference type="Proteomes" id="UP000292027">
    <property type="component" value="Unassembled WGS sequence"/>
</dbReference>
<evidence type="ECO:0000256" key="2">
    <source>
        <dbReference type="ARBA" id="ARBA00023125"/>
    </source>
</evidence>
<keyword evidence="7" id="KW-1185">Reference proteome</keyword>
<comment type="caution">
    <text evidence="6">The sequence shown here is derived from an EMBL/GenBank/DDBJ whole genome shotgun (WGS) entry which is preliminary data.</text>
</comment>
<name>A0A4Q7WXU4_9ACTN</name>
<dbReference type="EMBL" id="SHKR01000013">
    <property type="protein sequence ID" value="RZU14179.1"/>
    <property type="molecule type" value="Genomic_DNA"/>
</dbReference>